<dbReference type="InterPro" id="IPR011333">
    <property type="entry name" value="SKP1/BTB/POZ_sf"/>
</dbReference>
<dbReference type="PANTHER" id="PTHR24198:SF165">
    <property type="entry name" value="ANKYRIN REPEAT-CONTAINING PROTEIN-RELATED"/>
    <property type="match status" value="1"/>
</dbReference>
<evidence type="ECO:0000313" key="6">
    <source>
        <dbReference type="Proteomes" id="UP001150062"/>
    </source>
</evidence>
<dbReference type="CDD" id="cd18186">
    <property type="entry name" value="BTB_POZ_ZBTB_KLHL-like"/>
    <property type="match status" value="1"/>
</dbReference>
<dbReference type="PROSITE" id="PS50088">
    <property type="entry name" value="ANK_REPEAT"/>
    <property type="match status" value="1"/>
</dbReference>
<dbReference type="InterPro" id="IPR036770">
    <property type="entry name" value="Ankyrin_rpt-contain_sf"/>
</dbReference>
<dbReference type="Gene3D" id="1.25.40.20">
    <property type="entry name" value="Ankyrin repeat-containing domain"/>
    <property type="match status" value="3"/>
</dbReference>
<dbReference type="SUPFAM" id="SSF48403">
    <property type="entry name" value="Ankyrin repeat"/>
    <property type="match status" value="1"/>
</dbReference>
<gene>
    <name evidence="5" type="ORF">M0813_08792</name>
</gene>
<sequence length="726" mass="84408">MFKGLFEKIRNRVNIFSSSENKAKPKKLSYGYDDNNNNRLQNYFYGIDKESFFVRSLSLQRMVAKEFHINNINKFGESILMSVCKEELVNADTLLRLLRAGADPNLQNYVSKTRKTALMLLCQNRKITCALIDTFIKNSKIDININIQDSLGNSALHYLVQNPTHTSLIVSRLLHLGADPNLVNTEKKSCLELLLNEKKFNVESFKCMVKKGKAKLSYKIRFGSTVKKKHILIDLIKLRLLTENLLDFLLEQGADPHIKTFILENSTAMFIILSYRNRLQVYRMLELLITKGINLDHTNQNNETALMLSLKNFPKDKKIHDLLLSNGASPDIVLKRQGETSLMCYCRNPNLDLKIFQKMIQNSKNVNLTNEKNGNFALKYLCNNNKMTLESLEILLKAGANPNLWDNRGETVLVDIAKKRPIQLQTIVLLLKYGANPNVFEFDTQNSILHLVLKVNYPRDVSTFVVYQLIKYGANPNSLNKYDQTPLNSIRTSKKQKGFLTDIMNIKYQCLKEDFKKLFIDQNEELSDFSIKNFKVHKILLRIRTGCSPLLIKQKLQKYEPHIIKKFLKWVYYDKIPSNEEKKNIFNKIISILEIDNELLKKPITSTIRELMGDRKTKDFVLTNKKTGNKIRVHKLVLIARSQLFNGMFLACQNINTVKDYTKKSDHALKLFIKYLYHDEFTDKDVFNAEIIEELLDAKTYYQLNINSNFDWELNYNREGYSEYLN</sequence>
<dbReference type="SUPFAM" id="SSF54695">
    <property type="entry name" value="POZ domain"/>
    <property type="match status" value="1"/>
</dbReference>
<proteinExistence type="predicted"/>
<dbReference type="EMBL" id="JAOAOG010000327">
    <property type="protein sequence ID" value="KAJ6228442.1"/>
    <property type="molecule type" value="Genomic_DNA"/>
</dbReference>
<dbReference type="Pfam" id="PF12796">
    <property type="entry name" value="Ank_2"/>
    <property type="match status" value="2"/>
</dbReference>
<keyword evidence="2 3" id="KW-0040">ANK repeat</keyword>
<dbReference type="InterPro" id="IPR000210">
    <property type="entry name" value="BTB/POZ_dom"/>
</dbReference>
<comment type="caution">
    <text evidence="5">The sequence shown here is derived from an EMBL/GenBank/DDBJ whole genome shotgun (WGS) entry which is preliminary data.</text>
</comment>
<dbReference type="Proteomes" id="UP001150062">
    <property type="component" value="Unassembled WGS sequence"/>
</dbReference>
<dbReference type="Gene3D" id="3.30.710.10">
    <property type="entry name" value="Potassium Channel Kv1.1, Chain A"/>
    <property type="match status" value="1"/>
</dbReference>
<name>A0ABQ8X788_9EUKA</name>
<keyword evidence="6" id="KW-1185">Reference proteome</keyword>
<keyword evidence="1" id="KW-0677">Repeat</keyword>
<feature type="domain" description="BTB" evidence="4">
    <location>
        <begin position="618"/>
        <end position="685"/>
    </location>
</feature>
<dbReference type="PROSITE" id="PS50097">
    <property type="entry name" value="BTB"/>
    <property type="match status" value="1"/>
</dbReference>
<feature type="repeat" description="ANK" evidence="3">
    <location>
        <begin position="151"/>
        <end position="185"/>
    </location>
</feature>
<dbReference type="SMART" id="SM00248">
    <property type="entry name" value="ANK"/>
    <property type="match status" value="9"/>
</dbReference>
<dbReference type="PANTHER" id="PTHR24198">
    <property type="entry name" value="ANKYRIN REPEAT AND PROTEIN KINASE DOMAIN-CONTAINING PROTEIN"/>
    <property type="match status" value="1"/>
</dbReference>
<evidence type="ECO:0000313" key="5">
    <source>
        <dbReference type="EMBL" id="KAJ6228442.1"/>
    </source>
</evidence>
<protein>
    <submittedName>
        <fullName evidence="5">Ankyrin repeat-containing protein</fullName>
    </submittedName>
</protein>
<dbReference type="Pfam" id="PF00651">
    <property type="entry name" value="BTB"/>
    <property type="match status" value="1"/>
</dbReference>
<evidence type="ECO:0000256" key="1">
    <source>
        <dbReference type="ARBA" id="ARBA00022737"/>
    </source>
</evidence>
<evidence type="ECO:0000256" key="2">
    <source>
        <dbReference type="ARBA" id="ARBA00023043"/>
    </source>
</evidence>
<organism evidence="5 6">
    <name type="scientific">Anaeramoeba flamelloides</name>
    <dbReference type="NCBI Taxonomy" id="1746091"/>
    <lineage>
        <taxon>Eukaryota</taxon>
        <taxon>Metamonada</taxon>
        <taxon>Anaeramoebidae</taxon>
        <taxon>Anaeramoeba</taxon>
    </lineage>
</organism>
<evidence type="ECO:0000259" key="4">
    <source>
        <dbReference type="PROSITE" id="PS50097"/>
    </source>
</evidence>
<accession>A0ABQ8X788</accession>
<evidence type="ECO:0000256" key="3">
    <source>
        <dbReference type="PROSITE-ProRule" id="PRU00023"/>
    </source>
</evidence>
<dbReference type="InterPro" id="IPR002110">
    <property type="entry name" value="Ankyrin_rpt"/>
</dbReference>
<reference evidence="5" key="1">
    <citation type="submission" date="2022-08" db="EMBL/GenBank/DDBJ databases">
        <title>Novel sulfate-reducing endosymbionts in the free-living metamonad Anaeramoeba.</title>
        <authorList>
            <person name="Jerlstrom-Hultqvist J."/>
            <person name="Cepicka I."/>
            <person name="Gallot-Lavallee L."/>
            <person name="Salas-Leiva D."/>
            <person name="Curtis B.A."/>
            <person name="Zahonova K."/>
            <person name="Pipaliya S."/>
            <person name="Dacks J."/>
            <person name="Roger A.J."/>
        </authorList>
    </citation>
    <scope>NUCLEOTIDE SEQUENCE</scope>
    <source>
        <strain evidence="5">Schooner1</strain>
    </source>
</reference>